<dbReference type="EMBL" id="JABBWE010000027">
    <property type="protein sequence ID" value="KAG1794248.1"/>
    <property type="molecule type" value="Genomic_DNA"/>
</dbReference>
<comment type="caution">
    <text evidence="1">The sequence shown here is derived from an EMBL/GenBank/DDBJ whole genome shotgun (WGS) entry which is preliminary data.</text>
</comment>
<protein>
    <submittedName>
        <fullName evidence="1">Uncharacterized protein</fullName>
    </submittedName>
</protein>
<evidence type="ECO:0000313" key="2">
    <source>
        <dbReference type="Proteomes" id="UP000719766"/>
    </source>
</evidence>
<proteinExistence type="predicted"/>
<dbReference type="GeneID" id="64593884"/>
<reference evidence="1" key="1">
    <citation type="journal article" date="2020" name="New Phytol.">
        <title>Comparative genomics reveals dynamic genome evolution in host specialist ectomycorrhizal fungi.</title>
        <authorList>
            <person name="Lofgren L.A."/>
            <person name="Nguyen N.H."/>
            <person name="Vilgalys R."/>
            <person name="Ruytinx J."/>
            <person name="Liao H.L."/>
            <person name="Branco S."/>
            <person name="Kuo A."/>
            <person name="LaButti K."/>
            <person name="Lipzen A."/>
            <person name="Andreopoulos W."/>
            <person name="Pangilinan J."/>
            <person name="Riley R."/>
            <person name="Hundley H."/>
            <person name="Na H."/>
            <person name="Barry K."/>
            <person name="Grigoriev I.V."/>
            <person name="Stajich J.E."/>
            <person name="Kennedy P.G."/>
        </authorList>
    </citation>
    <scope>NUCLEOTIDE SEQUENCE</scope>
    <source>
        <strain evidence="1">S12</strain>
    </source>
</reference>
<name>A0A9P7DH93_9AGAM</name>
<dbReference type="Proteomes" id="UP000719766">
    <property type="component" value="Unassembled WGS sequence"/>
</dbReference>
<dbReference type="RefSeq" id="XP_041160476.1">
    <property type="nucleotide sequence ID" value="XM_041300120.1"/>
</dbReference>
<accession>A0A9P7DH93</accession>
<keyword evidence="2" id="KW-1185">Reference proteome</keyword>
<dbReference type="OrthoDB" id="2690126at2759"/>
<gene>
    <name evidence="1" type="ORF">HD556DRAFT_1308297</name>
</gene>
<dbReference type="AlphaFoldDB" id="A0A9P7DH93"/>
<organism evidence="1 2">
    <name type="scientific">Suillus plorans</name>
    <dbReference type="NCBI Taxonomy" id="116603"/>
    <lineage>
        <taxon>Eukaryota</taxon>
        <taxon>Fungi</taxon>
        <taxon>Dikarya</taxon>
        <taxon>Basidiomycota</taxon>
        <taxon>Agaricomycotina</taxon>
        <taxon>Agaricomycetes</taxon>
        <taxon>Agaricomycetidae</taxon>
        <taxon>Boletales</taxon>
        <taxon>Suillineae</taxon>
        <taxon>Suillaceae</taxon>
        <taxon>Suillus</taxon>
    </lineage>
</organism>
<evidence type="ECO:0000313" key="1">
    <source>
        <dbReference type="EMBL" id="KAG1794248.1"/>
    </source>
</evidence>
<sequence>MSSAGSLTDNISIPAQECTMWVQNATSQLLSESEFLWFGLDVLYNCVLNGLIKNSHSKSYSKFFTKEYGLIYRQMVRMMNQILQHPYHGPRAACLKLNGTEKTKHTHLQIILD</sequence>